<dbReference type="PROSITE" id="PS51257">
    <property type="entry name" value="PROKAR_LIPOPROTEIN"/>
    <property type="match status" value="1"/>
</dbReference>
<gene>
    <name evidence="1" type="ORF">SAMN05216261_1729</name>
</gene>
<evidence type="ECO:0000313" key="2">
    <source>
        <dbReference type="Proteomes" id="UP000184396"/>
    </source>
</evidence>
<name>A0A1M6DSX3_9FLAO</name>
<evidence type="ECO:0008006" key="3">
    <source>
        <dbReference type="Google" id="ProtNLM"/>
    </source>
</evidence>
<evidence type="ECO:0000313" key="1">
    <source>
        <dbReference type="EMBL" id="SHI76275.1"/>
    </source>
</evidence>
<sequence length="139" mass="15632">MKTITLTLILIFITTLGCKNETKTEAISTADNLELILNNGEKWIANKETHIGMQRMDSILESNTTSDGNLLGDALSKETSYIIKSCDMKGEAHDQLHVVLVPILEEITEIKDVVNANELKQKTTTLKNLIAKYFEYFKI</sequence>
<accession>A0A1M6DSX3</accession>
<dbReference type="STRING" id="1178825.SAMN05216261_1729"/>
<dbReference type="AlphaFoldDB" id="A0A1M6DSX3"/>
<dbReference type="Proteomes" id="UP000184396">
    <property type="component" value="Unassembled WGS sequence"/>
</dbReference>
<organism evidence="1 2">
    <name type="scientific">Algibacter luteus</name>
    <dbReference type="NCBI Taxonomy" id="1178825"/>
    <lineage>
        <taxon>Bacteria</taxon>
        <taxon>Pseudomonadati</taxon>
        <taxon>Bacteroidota</taxon>
        <taxon>Flavobacteriia</taxon>
        <taxon>Flavobacteriales</taxon>
        <taxon>Flavobacteriaceae</taxon>
        <taxon>Algibacter</taxon>
    </lineage>
</organism>
<keyword evidence="2" id="KW-1185">Reference proteome</keyword>
<protein>
    <recommendedName>
        <fullName evidence="3">Lipoprotein</fullName>
    </recommendedName>
</protein>
<dbReference type="EMBL" id="FQYK01000003">
    <property type="protein sequence ID" value="SHI76275.1"/>
    <property type="molecule type" value="Genomic_DNA"/>
</dbReference>
<dbReference type="RefSeq" id="WP_019386731.1">
    <property type="nucleotide sequence ID" value="NZ_ALIH01000003.1"/>
</dbReference>
<dbReference type="eggNOG" id="ENOG50329R5">
    <property type="taxonomic scope" value="Bacteria"/>
</dbReference>
<reference evidence="1 2" key="1">
    <citation type="submission" date="2016-11" db="EMBL/GenBank/DDBJ databases">
        <authorList>
            <person name="Jaros S."/>
            <person name="Januszkiewicz K."/>
            <person name="Wedrychowicz H."/>
        </authorList>
    </citation>
    <scope>NUCLEOTIDE SEQUENCE [LARGE SCALE GENOMIC DNA]</scope>
    <source>
        <strain evidence="1 2">CGMCC 1.12213</strain>
    </source>
</reference>
<dbReference type="OrthoDB" id="1440611at2"/>
<proteinExistence type="predicted"/>